<dbReference type="PROSITE" id="PS00687">
    <property type="entry name" value="ALDEHYDE_DEHYDR_GLU"/>
    <property type="match status" value="1"/>
</dbReference>
<feature type="active site" evidence="2">
    <location>
        <position position="257"/>
    </location>
</feature>
<evidence type="ECO:0000313" key="5">
    <source>
        <dbReference type="EMBL" id="GAA1954160.1"/>
    </source>
</evidence>
<dbReference type="InterPro" id="IPR029510">
    <property type="entry name" value="Ald_DH_CS_GLU"/>
</dbReference>
<dbReference type="RefSeq" id="WP_344416884.1">
    <property type="nucleotide sequence ID" value="NZ_BAAANN010000008.1"/>
</dbReference>
<feature type="domain" description="Aldehyde dehydrogenase" evidence="4">
    <location>
        <begin position="25"/>
        <end position="484"/>
    </location>
</feature>
<dbReference type="Proteomes" id="UP001501116">
    <property type="component" value="Unassembled WGS sequence"/>
</dbReference>
<dbReference type="Pfam" id="PF00171">
    <property type="entry name" value="Aldedh"/>
    <property type="match status" value="1"/>
</dbReference>
<proteinExistence type="inferred from homology"/>
<dbReference type="SUPFAM" id="SSF53720">
    <property type="entry name" value="ALDH-like"/>
    <property type="match status" value="1"/>
</dbReference>
<name>A0ABN2QNX1_9PSEU</name>
<keyword evidence="1 3" id="KW-0560">Oxidoreductase</keyword>
<evidence type="ECO:0000256" key="3">
    <source>
        <dbReference type="RuleBase" id="RU003345"/>
    </source>
</evidence>
<reference evidence="5 6" key="1">
    <citation type="journal article" date="2019" name="Int. J. Syst. Evol. Microbiol.">
        <title>The Global Catalogue of Microorganisms (GCM) 10K type strain sequencing project: providing services to taxonomists for standard genome sequencing and annotation.</title>
        <authorList>
            <consortium name="The Broad Institute Genomics Platform"/>
            <consortium name="The Broad Institute Genome Sequencing Center for Infectious Disease"/>
            <person name="Wu L."/>
            <person name="Ma J."/>
        </authorList>
    </citation>
    <scope>NUCLEOTIDE SEQUENCE [LARGE SCALE GENOMIC DNA]</scope>
    <source>
        <strain evidence="5 6">JCM 14545</strain>
    </source>
</reference>
<protein>
    <submittedName>
        <fullName evidence="5">Aldehyde dehydrogenase family protein</fullName>
    </submittedName>
</protein>
<comment type="similarity">
    <text evidence="3">Belongs to the aldehyde dehydrogenase family.</text>
</comment>
<comment type="caution">
    <text evidence="5">The sequence shown here is derived from an EMBL/GenBank/DDBJ whole genome shotgun (WGS) entry which is preliminary data.</text>
</comment>
<sequence length="488" mass="50631">MTVSVDPALVVPESGVLLGDGMVTSTSAGSVDHVYAADGTVTGSFPLAGADEVDHAVRLAADAAPGWRALPADQRRNVLLRFADLLVAHAGELGALQTLEIGLPVQFTSRMAEVAADHLRYYAGWADKIGGEVVPTWPVRALDYTLDEPYGVVAIIIPWNGPLVSMGQMLGPALATGNTVVVKPSELTPFVAGRVGALAVEAGLPSGVLAVLPGGPATGQALVRHPGVDKVHFTGGAATARAVLDGARELLKPVGMELGGKSAHLVFADSDPRFSARLAMAGVVALSGQGCANGTRVLVESSVYEQVLDVLTARLRRVVVGDPRAARTMMGPLVSAAACERVLGFVSRARERGDGKLVLGGERLGGPLADGYFLGPTVFAEAGQDGELVQEEIFGPVLTVQRFTRDDEAVAMANGTRYGLAAYLHTSDLRRAHRLAADLTAGNVWVNGVPGMAAGAPFGGTKQSGYGRIGGVSGLREFTRPKNVWLPC</sequence>
<keyword evidence="6" id="KW-1185">Reference proteome</keyword>
<dbReference type="EMBL" id="BAAANN010000008">
    <property type="protein sequence ID" value="GAA1954160.1"/>
    <property type="molecule type" value="Genomic_DNA"/>
</dbReference>
<evidence type="ECO:0000259" key="4">
    <source>
        <dbReference type="Pfam" id="PF00171"/>
    </source>
</evidence>
<dbReference type="InterPro" id="IPR015590">
    <property type="entry name" value="Aldehyde_DH_dom"/>
</dbReference>
<dbReference type="InterPro" id="IPR016162">
    <property type="entry name" value="Ald_DH_N"/>
</dbReference>
<dbReference type="PANTHER" id="PTHR11699">
    <property type="entry name" value="ALDEHYDE DEHYDROGENASE-RELATED"/>
    <property type="match status" value="1"/>
</dbReference>
<accession>A0ABN2QNX1</accession>
<dbReference type="InterPro" id="IPR016163">
    <property type="entry name" value="Ald_DH_C"/>
</dbReference>
<evidence type="ECO:0000313" key="6">
    <source>
        <dbReference type="Proteomes" id="UP001501116"/>
    </source>
</evidence>
<dbReference type="InterPro" id="IPR016161">
    <property type="entry name" value="Ald_DH/histidinol_DH"/>
</dbReference>
<dbReference type="Gene3D" id="3.40.605.10">
    <property type="entry name" value="Aldehyde Dehydrogenase, Chain A, domain 1"/>
    <property type="match status" value="1"/>
</dbReference>
<gene>
    <name evidence="5" type="ORF">GCM10009754_24410</name>
</gene>
<evidence type="ECO:0000256" key="1">
    <source>
        <dbReference type="ARBA" id="ARBA00023002"/>
    </source>
</evidence>
<dbReference type="Gene3D" id="3.40.309.10">
    <property type="entry name" value="Aldehyde Dehydrogenase, Chain A, domain 2"/>
    <property type="match status" value="1"/>
</dbReference>
<organism evidence="5 6">
    <name type="scientific">Amycolatopsis minnesotensis</name>
    <dbReference type="NCBI Taxonomy" id="337894"/>
    <lineage>
        <taxon>Bacteria</taxon>
        <taxon>Bacillati</taxon>
        <taxon>Actinomycetota</taxon>
        <taxon>Actinomycetes</taxon>
        <taxon>Pseudonocardiales</taxon>
        <taxon>Pseudonocardiaceae</taxon>
        <taxon>Amycolatopsis</taxon>
    </lineage>
</organism>
<evidence type="ECO:0000256" key="2">
    <source>
        <dbReference type="PROSITE-ProRule" id="PRU10007"/>
    </source>
</evidence>